<reference evidence="1 2" key="1">
    <citation type="submission" date="2018-04" db="EMBL/GenBank/DDBJ databases">
        <title>Flavobacterium sp. nov., isolated from glacier ice.</title>
        <authorList>
            <person name="Liu Q."/>
            <person name="Xin Y.-H."/>
        </authorList>
    </citation>
    <scope>NUCLEOTIDE SEQUENCE [LARGE SCALE GENOMIC DNA]</scope>
    <source>
        <strain evidence="1 2">LB2P30</strain>
    </source>
</reference>
<gene>
    <name evidence="1" type="ORF">DB891_10700</name>
</gene>
<dbReference type="Pfam" id="PF13591">
    <property type="entry name" value="MerR_2"/>
    <property type="match status" value="1"/>
</dbReference>
<dbReference type="Gene3D" id="1.10.1660.10">
    <property type="match status" value="1"/>
</dbReference>
<sequence>MKTDHLILLKTVSSHYQVELPFFTHLSEIGLIEIEIIEQSPYIREEQIKDIERMIRLHHELEVNPEGIDVVFNLLQKIDRLEKDLITIKNRLKLYES</sequence>
<comment type="caution">
    <text evidence="1">The sequence shown here is derived from an EMBL/GenBank/DDBJ whole genome shotgun (WGS) entry which is preliminary data.</text>
</comment>
<keyword evidence="2" id="KW-1185">Reference proteome</keyword>
<name>A0A2U1JU19_9FLAO</name>
<proteinExistence type="predicted"/>
<protein>
    <submittedName>
        <fullName evidence="1">MerR family transcriptional regulator</fullName>
    </submittedName>
</protein>
<organism evidence="1 2">
    <name type="scientific">Flavobacterium laiguense</name>
    <dbReference type="NCBI Taxonomy" id="2169409"/>
    <lineage>
        <taxon>Bacteria</taxon>
        <taxon>Pseudomonadati</taxon>
        <taxon>Bacteroidota</taxon>
        <taxon>Flavobacteriia</taxon>
        <taxon>Flavobacteriales</taxon>
        <taxon>Flavobacteriaceae</taxon>
        <taxon>Flavobacterium</taxon>
    </lineage>
</organism>
<dbReference type="Proteomes" id="UP000245618">
    <property type="component" value="Unassembled WGS sequence"/>
</dbReference>
<dbReference type="RefSeq" id="WP_116763369.1">
    <property type="nucleotide sequence ID" value="NZ_QCZH01000011.1"/>
</dbReference>
<dbReference type="EMBL" id="QCZH01000011">
    <property type="protein sequence ID" value="PWA08690.1"/>
    <property type="molecule type" value="Genomic_DNA"/>
</dbReference>
<dbReference type="AlphaFoldDB" id="A0A2U1JU19"/>
<dbReference type="OrthoDB" id="1494789at2"/>
<evidence type="ECO:0000313" key="2">
    <source>
        <dbReference type="Proteomes" id="UP000245618"/>
    </source>
</evidence>
<accession>A0A2U1JU19</accession>
<evidence type="ECO:0000313" key="1">
    <source>
        <dbReference type="EMBL" id="PWA08690.1"/>
    </source>
</evidence>